<protein>
    <submittedName>
        <fullName evidence="2">Glycosyltransferase</fullName>
        <ecNumber evidence="2">2.4.-.-</ecNumber>
    </submittedName>
</protein>
<gene>
    <name evidence="2" type="ORF">KK062_07540</name>
</gene>
<name>A0AAP2DXA0_9BACT</name>
<dbReference type="InterPro" id="IPR029044">
    <property type="entry name" value="Nucleotide-diphossugar_trans"/>
</dbReference>
<dbReference type="InterPro" id="IPR001173">
    <property type="entry name" value="Glyco_trans_2-like"/>
</dbReference>
<proteinExistence type="predicted"/>
<evidence type="ECO:0000313" key="2">
    <source>
        <dbReference type="EMBL" id="MBT1708069.1"/>
    </source>
</evidence>
<reference evidence="2 3" key="1">
    <citation type="submission" date="2021-05" db="EMBL/GenBank/DDBJ databases">
        <title>A Polyphasic approach of four new species of the genus Ohtaekwangia: Ohtaekwangia histidinii sp. nov., Ohtaekwangia cretensis sp. nov., Ohtaekwangia indiensis sp. nov., Ohtaekwangia reichenbachii sp. nov. from diverse environment.</title>
        <authorList>
            <person name="Octaviana S."/>
        </authorList>
    </citation>
    <scope>NUCLEOTIDE SEQUENCE [LARGE SCALE GENOMIC DNA]</scope>
    <source>
        <strain evidence="2 3">PWU5</strain>
    </source>
</reference>
<dbReference type="SUPFAM" id="SSF53448">
    <property type="entry name" value="Nucleotide-diphospho-sugar transferases"/>
    <property type="match status" value="1"/>
</dbReference>
<comment type="caution">
    <text evidence="2">The sequence shown here is derived from an EMBL/GenBank/DDBJ whole genome shotgun (WGS) entry which is preliminary data.</text>
</comment>
<keyword evidence="2" id="KW-0808">Transferase</keyword>
<evidence type="ECO:0000259" key="1">
    <source>
        <dbReference type="Pfam" id="PF00535"/>
    </source>
</evidence>
<sequence length="324" mass="37332">MAAVSVLIPAYNTEKYIAETIRSVMAQTFTDWELIVVDDRSTDGTADIVAGFAAADARIKLIRNPENLGMMGNWNYGLSLCTARYFTKLDCDDVWAPEMLQACYTILEQDASVGMVFSQYRLIDDNNQPLPGIEGDLPAYARNAAFTGASLVKRGTYGMLMDNVMKQGIGLIRRRIFEEIGPFSLHDSGDTEMWYRIGAHYRIYGINQVYYSYRVRPDNFTRTQILKLSKRERNLYEVRSMIIIYYYQHGQITASEYHACMRDNQFEYDKSAMYAYRVQGKWGKAFQLLAGTLLRHPLRTTRFYFGRLADRFKRKESSTQTTTV</sequence>
<evidence type="ECO:0000313" key="3">
    <source>
        <dbReference type="Proteomes" id="UP001319080"/>
    </source>
</evidence>
<dbReference type="EC" id="2.4.-.-" evidence="2"/>
<dbReference type="Proteomes" id="UP001319080">
    <property type="component" value="Unassembled WGS sequence"/>
</dbReference>
<dbReference type="PANTHER" id="PTHR22916">
    <property type="entry name" value="GLYCOSYLTRANSFERASE"/>
    <property type="match status" value="1"/>
</dbReference>
<dbReference type="PANTHER" id="PTHR22916:SF3">
    <property type="entry name" value="UDP-GLCNAC:BETAGAL BETA-1,3-N-ACETYLGLUCOSAMINYLTRANSFERASE-LIKE PROTEIN 1"/>
    <property type="match status" value="1"/>
</dbReference>
<dbReference type="Pfam" id="PF00535">
    <property type="entry name" value="Glycos_transf_2"/>
    <property type="match status" value="1"/>
</dbReference>
<keyword evidence="3" id="KW-1185">Reference proteome</keyword>
<organism evidence="2 3">
    <name type="scientific">Dawidia cretensis</name>
    <dbReference type="NCBI Taxonomy" id="2782350"/>
    <lineage>
        <taxon>Bacteria</taxon>
        <taxon>Pseudomonadati</taxon>
        <taxon>Bacteroidota</taxon>
        <taxon>Cytophagia</taxon>
        <taxon>Cytophagales</taxon>
        <taxon>Chryseotaleaceae</taxon>
        <taxon>Dawidia</taxon>
    </lineage>
</organism>
<dbReference type="EMBL" id="JAHESE010000005">
    <property type="protein sequence ID" value="MBT1708069.1"/>
    <property type="molecule type" value="Genomic_DNA"/>
</dbReference>
<dbReference type="RefSeq" id="WP_254083660.1">
    <property type="nucleotide sequence ID" value="NZ_JAHESE010000005.1"/>
</dbReference>
<dbReference type="GO" id="GO:0016758">
    <property type="term" value="F:hexosyltransferase activity"/>
    <property type="evidence" value="ECO:0007669"/>
    <property type="project" value="UniProtKB-ARBA"/>
</dbReference>
<feature type="domain" description="Glycosyltransferase 2-like" evidence="1">
    <location>
        <begin position="5"/>
        <end position="132"/>
    </location>
</feature>
<accession>A0AAP2DXA0</accession>
<keyword evidence="2" id="KW-0328">Glycosyltransferase</keyword>
<dbReference type="AlphaFoldDB" id="A0AAP2DXA0"/>
<dbReference type="Gene3D" id="3.90.550.10">
    <property type="entry name" value="Spore Coat Polysaccharide Biosynthesis Protein SpsA, Chain A"/>
    <property type="match status" value="1"/>
</dbReference>